<dbReference type="FunFam" id="3.30.160.60:FF:000733">
    <property type="entry name" value="Zinc finger protein 236 variant"/>
    <property type="match status" value="1"/>
</dbReference>
<dbReference type="Gene3D" id="3.30.930.10">
    <property type="entry name" value="Bira Bifunctional Protein, Domain 2"/>
    <property type="match status" value="1"/>
</dbReference>
<dbReference type="InterPro" id="IPR014729">
    <property type="entry name" value="Rossmann-like_a/b/a_fold"/>
</dbReference>
<dbReference type="InterPro" id="IPR004526">
    <property type="entry name" value="Glu-tRNA-synth_arc/euk"/>
</dbReference>
<dbReference type="PANTHER" id="PTHR43382:SF2">
    <property type="entry name" value="BIFUNCTIONAL GLUTAMATE_PROLINE--TRNA LIGASE"/>
    <property type="match status" value="1"/>
</dbReference>
<comment type="similarity">
    <text evidence="3">In the C-terminal section; belongs to the class-II aminoacyl-tRNA synthetase family.</text>
</comment>
<dbReference type="InterPro" id="IPR020056">
    <property type="entry name" value="Rbsml_bL25/Gln-tRNA_synth_N"/>
</dbReference>
<dbReference type="SMART" id="SM00991">
    <property type="entry name" value="WHEP-TRS"/>
    <property type="match status" value="3"/>
</dbReference>
<dbReference type="Pfam" id="PF03129">
    <property type="entry name" value="HGTP_anticodon"/>
    <property type="match status" value="1"/>
</dbReference>
<dbReference type="FunFam" id="3.40.50.800:FF:000005">
    <property type="entry name" value="bifunctional glutamate/proline--tRNA ligase"/>
    <property type="match status" value="1"/>
</dbReference>
<evidence type="ECO:0000256" key="19">
    <source>
        <dbReference type="ARBA" id="ARBA00023163"/>
    </source>
</evidence>
<feature type="domain" description="WHEP-TRS" evidence="31">
    <location>
        <begin position="894"/>
        <end position="950"/>
    </location>
</feature>
<feature type="domain" description="C2H2-type" evidence="29">
    <location>
        <begin position="1644"/>
        <end position="1671"/>
    </location>
</feature>
<evidence type="ECO:0000256" key="2">
    <source>
        <dbReference type="ARBA" id="ARBA00006991"/>
    </source>
</evidence>
<keyword evidence="9" id="KW-0677">Repeat</keyword>
<gene>
    <name evidence="32" type="ORF">BSL78_07965</name>
</gene>
<dbReference type="Gene3D" id="3.40.50.800">
    <property type="entry name" value="Anticodon-binding domain"/>
    <property type="match status" value="1"/>
</dbReference>
<dbReference type="Pfam" id="PF20974">
    <property type="entry name" value="tRNA-synt_1c_C2"/>
    <property type="match status" value="1"/>
</dbReference>
<keyword evidence="10" id="KW-0547">Nucleotide-binding</keyword>
<dbReference type="InterPro" id="IPR004154">
    <property type="entry name" value="Anticodon-bd"/>
</dbReference>
<dbReference type="InterPro" id="IPR020059">
    <property type="entry name" value="Glu/Gln-tRNA-synth_Ib_codon-bd"/>
</dbReference>
<dbReference type="GO" id="GO:0006433">
    <property type="term" value="P:prolyl-tRNA aminoacylation"/>
    <property type="evidence" value="ECO:0007669"/>
    <property type="project" value="InterPro"/>
</dbReference>
<dbReference type="FunFam" id="3.30.160.60:FF:001480">
    <property type="entry name" value="Si:cabz01071911.3"/>
    <property type="match status" value="1"/>
</dbReference>
<dbReference type="InterPro" id="IPR045864">
    <property type="entry name" value="aa-tRNA-synth_II/BPL/LPL"/>
</dbReference>
<evidence type="ECO:0000256" key="11">
    <source>
        <dbReference type="ARBA" id="ARBA00022771"/>
    </source>
</evidence>
<dbReference type="SUPFAM" id="SSF55681">
    <property type="entry name" value="Class II aaRS and biotin synthetases"/>
    <property type="match status" value="1"/>
</dbReference>
<comment type="similarity">
    <text evidence="2">Belongs to the krueppel C2H2-type zinc-finger protein family.</text>
</comment>
<dbReference type="SUPFAM" id="SSF50715">
    <property type="entry name" value="Ribosomal protein L25-like"/>
    <property type="match status" value="1"/>
</dbReference>
<dbReference type="Gene3D" id="1.10.287.10">
    <property type="entry name" value="S15/NS1, RNA-binding"/>
    <property type="match status" value="3"/>
</dbReference>
<dbReference type="GO" id="GO:0003677">
    <property type="term" value="F:DNA binding"/>
    <property type="evidence" value="ECO:0007669"/>
    <property type="project" value="UniProtKB-KW"/>
</dbReference>
<dbReference type="Gene3D" id="2.40.240.10">
    <property type="entry name" value="Ribosomal Protein L25, Chain P"/>
    <property type="match status" value="1"/>
</dbReference>
<dbReference type="Pfam" id="PF00096">
    <property type="entry name" value="zf-C2H2"/>
    <property type="match status" value="8"/>
</dbReference>
<comment type="similarity">
    <text evidence="24">In the N-terminal section; belongs to the class-I aminoacyl-tRNA synthetase family. Glutamate--tRNA ligase type 2 subfamily.</text>
</comment>
<dbReference type="Pfam" id="PF00587">
    <property type="entry name" value="tRNA-synt_2b"/>
    <property type="match status" value="1"/>
</dbReference>
<dbReference type="GO" id="GO:0017101">
    <property type="term" value="C:aminoacyl-tRNA synthetase multienzyme complex"/>
    <property type="evidence" value="ECO:0007669"/>
    <property type="project" value="TreeGrafter"/>
</dbReference>
<dbReference type="HAMAP" id="MF_01571">
    <property type="entry name" value="Pro_tRNA_synth_type3"/>
    <property type="match status" value="1"/>
</dbReference>
<keyword evidence="19" id="KW-0804">Transcription</keyword>
<feature type="domain" description="C2H2-type" evidence="29">
    <location>
        <begin position="1588"/>
        <end position="1615"/>
    </location>
</feature>
<keyword evidence="16" id="KW-0805">Transcription regulation</keyword>
<evidence type="ECO:0000256" key="16">
    <source>
        <dbReference type="ARBA" id="ARBA00023015"/>
    </source>
</evidence>
<dbReference type="InterPro" id="IPR006195">
    <property type="entry name" value="aa-tRNA-synth_II"/>
</dbReference>
<dbReference type="InterPro" id="IPR036621">
    <property type="entry name" value="Anticodon-bd_dom_sf"/>
</dbReference>
<dbReference type="PROSITE" id="PS51185">
    <property type="entry name" value="WHEP_TRS_2"/>
    <property type="match status" value="3"/>
</dbReference>
<dbReference type="GO" id="GO:0004818">
    <property type="term" value="F:glutamate-tRNA ligase activity"/>
    <property type="evidence" value="ECO:0007669"/>
    <property type="project" value="UniProtKB-EC"/>
</dbReference>
<evidence type="ECO:0000256" key="9">
    <source>
        <dbReference type="ARBA" id="ARBA00022737"/>
    </source>
</evidence>
<dbReference type="GO" id="GO:0005634">
    <property type="term" value="C:nucleus"/>
    <property type="evidence" value="ECO:0007669"/>
    <property type="project" value="UniProtKB-SubCell"/>
</dbReference>
<keyword evidence="33" id="KW-1185">Reference proteome</keyword>
<feature type="domain" description="C2H2-type" evidence="29">
    <location>
        <begin position="1728"/>
        <end position="1755"/>
    </location>
</feature>
<dbReference type="InterPro" id="IPR016061">
    <property type="entry name" value="Pro-tRNA_ligase_II_C"/>
</dbReference>
<evidence type="ECO:0000256" key="27">
    <source>
        <dbReference type="PROSITE-ProRule" id="PRU00042"/>
    </source>
</evidence>
<evidence type="ECO:0000256" key="10">
    <source>
        <dbReference type="ARBA" id="ARBA00022741"/>
    </source>
</evidence>
<dbReference type="InterPro" id="IPR011035">
    <property type="entry name" value="Ribosomal_bL25/Gln-tRNA_synth"/>
</dbReference>
<comment type="subcellular location">
    <subcellularLocation>
        <location evidence="1">Nucleus</location>
    </subcellularLocation>
</comment>
<evidence type="ECO:0000256" key="18">
    <source>
        <dbReference type="ARBA" id="ARBA00023146"/>
    </source>
</evidence>
<dbReference type="PROSITE" id="PS00028">
    <property type="entry name" value="ZINC_FINGER_C2H2_1"/>
    <property type="match status" value="9"/>
</dbReference>
<dbReference type="SUPFAM" id="SSF64586">
    <property type="entry name" value="C-terminal domain of ProRS"/>
    <property type="match status" value="1"/>
</dbReference>
<evidence type="ECO:0000256" key="1">
    <source>
        <dbReference type="ARBA" id="ARBA00004123"/>
    </source>
</evidence>
<feature type="compositionally biased region" description="Low complexity" evidence="28">
    <location>
        <begin position="883"/>
        <end position="892"/>
    </location>
</feature>
<evidence type="ECO:0000256" key="17">
    <source>
        <dbReference type="ARBA" id="ARBA00023125"/>
    </source>
</evidence>
<dbReference type="OrthoDB" id="1350766at2759"/>
<dbReference type="InterPro" id="IPR000924">
    <property type="entry name" value="Glu/Gln-tRNA-synth"/>
</dbReference>
<keyword evidence="8" id="KW-0479">Metal-binding</keyword>
<keyword evidence="12" id="KW-0862">Zinc</keyword>
<evidence type="ECO:0000256" key="7">
    <source>
        <dbReference type="ARBA" id="ARBA00022598"/>
    </source>
</evidence>
<evidence type="ECO:0000256" key="8">
    <source>
        <dbReference type="ARBA" id="ARBA00022723"/>
    </source>
</evidence>
<evidence type="ECO:0000256" key="21">
    <source>
        <dbReference type="ARBA" id="ARBA00023268"/>
    </source>
</evidence>
<dbReference type="Pfam" id="PF00458">
    <property type="entry name" value="WHEP-TRS"/>
    <property type="match status" value="3"/>
</dbReference>
<dbReference type="SMART" id="SM00946">
    <property type="entry name" value="ProRS-C_1"/>
    <property type="match status" value="1"/>
</dbReference>
<evidence type="ECO:0000259" key="31">
    <source>
        <dbReference type="PROSITE" id="PS51185"/>
    </source>
</evidence>
<dbReference type="PANTHER" id="PTHR43382">
    <property type="entry name" value="PROLYL-TRNA SYNTHETASE"/>
    <property type="match status" value="1"/>
</dbReference>
<dbReference type="FunFam" id="3.30.160.60:FF:003539">
    <property type="match status" value="1"/>
</dbReference>
<dbReference type="CDD" id="cd00778">
    <property type="entry name" value="ProRS_core_arch_euk"/>
    <property type="match status" value="1"/>
</dbReference>
<reference evidence="32 33" key="1">
    <citation type="journal article" date="2017" name="PLoS Biol.">
        <title>The sea cucumber genome provides insights into morphological evolution and visceral regeneration.</title>
        <authorList>
            <person name="Zhang X."/>
            <person name="Sun L."/>
            <person name="Yuan J."/>
            <person name="Sun Y."/>
            <person name="Gao Y."/>
            <person name="Zhang L."/>
            <person name="Li S."/>
            <person name="Dai H."/>
            <person name="Hamel J.F."/>
            <person name="Liu C."/>
            <person name="Yu Y."/>
            <person name="Liu S."/>
            <person name="Lin W."/>
            <person name="Guo K."/>
            <person name="Jin S."/>
            <person name="Xu P."/>
            <person name="Storey K.B."/>
            <person name="Huan P."/>
            <person name="Zhang T."/>
            <person name="Zhou Y."/>
            <person name="Zhang J."/>
            <person name="Lin C."/>
            <person name="Li X."/>
            <person name="Xing L."/>
            <person name="Huo D."/>
            <person name="Sun M."/>
            <person name="Wang L."/>
            <person name="Mercier A."/>
            <person name="Li F."/>
            <person name="Yang H."/>
            <person name="Xiang J."/>
        </authorList>
    </citation>
    <scope>NUCLEOTIDE SEQUENCE [LARGE SCALE GENOMIC DNA]</scope>
    <source>
        <strain evidence="32">Shaxun</strain>
        <tissue evidence="32">Muscle</tissue>
    </source>
</reference>
<feature type="domain" description="C2H2-type" evidence="29">
    <location>
        <begin position="1672"/>
        <end position="1699"/>
    </location>
</feature>
<dbReference type="SMART" id="SM00355">
    <property type="entry name" value="ZnF_C2H2"/>
    <property type="match status" value="11"/>
</dbReference>
<comment type="catalytic activity">
    <reaction evidence="23">
        <text>tRNA(Pro) + L-proline + ATP = L-prolyl-tRNA(Pro) + AMP + diphosphate</text>
        <dbReference type="Rhea" id="RHEA:14305"/>
        <dbReference type="Rhea" id="RHEA-COMP:9700"/>
        <dbReference type="Rhea" id="RHEA-COMP:9702"/>
        <dbReference type="ChEBI" id="CHEBI:30616"/>
        <dbReference type="ChEBI" id="CHEBI:33019"/>
        <dbReference type="ChEBI" id="CHEBI:60039"/>
        <dbReference type="ChEBI" id="CHEBI:78442"/>
        <dbReference type="ChEBI" id="CHEBI:78532"/>
        <dbReference type="ChEBI" id="CHEBI:456215"/>
        <dbReference type="EC" id="6.1.1.15"/>
    </reaction>
    <physiologicalReaction direction="left-to-right" evidence="23">
        <dbReference type="Rhea" id="RHEA:14306"/>
    </physiologicalReaction>
</comment>
<dbReference type="FunFam" id="3.40.50.620:FF:000070">
    <property type="entry name" value="Bifunctional glutamate/proline--tRNA ligase"/>
    <property type="match status" value="1"/>
</dbReference>
<feature type="compositionally biased region" description="Low complexity" evidence="28">
    <location>
        <begin position="784"/>
        <end position="796"/>
    </location>
</feature>
<keyword evidence="20" id="KW-0539">Nucleus</keyword>
<feature type="domain" description="C2H2-type" evidence="29">
    <location>
        <begin position="1560"/>
        <end position="1587"/>
    </location>
</feature>
<dbReference type="InterPro" id="IPR004499">
    <property type="entry name" value="Pro-tRNA-ligase_IIa_arc-type"/>
</dbReference>
<evidence type="ECO:0000259" key="30">
    <source>
        <dbReference type="PROSITE" id="PS50862"/>
    </source>
</evidence>
<dbReference type="EC" id="6.1.1.15" evidence="4"/>
<dbReference type="InterPro" id="IPR002314">
    <property type="entry name" value="aa-tRNA-synt_IIb"/>
</dbReference>
<feature type="region of interest" description="Disordered" evidence="28">
    <location>
        <begin position="680"/>
        <end position="720"/>
    </location>
</feature>
<evidence type="ECO:0000256" key="3">
    <source>
        <dbReference type="ARBA" id="ARBA00009968"/>
    </source>
</evidence>
<evidence type="ECO:0000256" key="24">
    <source>
        <dbReference type="ARBA" id="ARBA00061295"/>
    </source>
</evidence>
<dbReference type="GO" id="GO:0003723">
    <property type="term" value="F:RNA binding"/>
    <property type="evidence" value="ECO:0007669"/>
    <property type="project" value="UniProtKB-KW"/>
</dbReference>
<dbReference type="InterPro" id="IPR036236">
    <property type="entry name" value="Znf_C2H2_sf"/>
</dbReference>
<evidence type="ECO:0000313" key="32">
    <source>
        <dbReference type="EMBL" id="PIK55123.1"/>
    </source>
</evidence>
<dbReference type="FunFam" id="3.30.930.10:FF:000007">
    <property type="entry name" value="Bifunctional glutamate/proline--tRNA ligase"/>
    <property type="match status" value="1"/>
</dbReference>
<dbReference type="GO" id="GO:0005524">
    <property type="term" value="F:ATP binding"/>
    <property type="evidence" value="ECO:0007669"/>
    <property type="project" value="UniProtKB-KW"/>
</dbReference>
<evidence type="ECO:0000256" key="15">
    <source>
        <dbReference type="ARBA" id="ARBA00022917"/>
    </source>
</evidence>
<dbReference type="HAMAP" id="MF_02076">
    <property type="entry name" value="Glu_tRNA_synth_type2"/>
    <property type="match status" value="1"/>
</dbReference>
<evidence type="ECO:0000256" key="20">
    <source>
        <dbReference type="ARBA" id="ARBA00023242"/>
    </source>
</evidence>
<dbReference type="Pfam" id="PF03950">
    <property type="entry name" value="tRNA-synt_1c_C"/>
    <property type="match status" value="1"/>
</dbReference>
<protein>
    <recommendedName>
        <fullName evidence="25">Bifunctional glutamate/proline--tRNA ligase</fullName>
        <ecNumber evidence="4">6.1.1.15</ecNumber>
        <ecNumber evidence="5">6.1.1.17</ecNumber>
    </recommendedName>
    <alternativeName>
        <fullName evidence="26">Bifunctional aminoacyl-tRNA synthetase</fullName>
    </alternativeName>
</protein>
<dbReference type="FunFam" id="3.30.160.60:FF:000358">
    <property type="entry name" value="zinc finger protein 24"/>
    <property type="match status" value="1"/>
</dbReference>
<feature type="domain" description="Aminoacyl-transfer RNA synthetases class-II family profile" evidence="30">
    <location>
        <begin position="1019"/>
        <end position="1270"/>
    </location>
</feature>
<dbReference type="Gene3D" id="3.40.50.620">
    <property type="entry name" value="HUPs"/>
    <property type="match status" value="1"/>
</dbReference>
<evidence type="ECO:0000313" key="33">
    <source>
        <dbReference type="Proteomes" id="UP000230750"/>
    </source>
</evidence>
<dbReference type="GO" id="GO:0004827">
    <property type="term" value="F:proline-tRNA ligase activity"/>
    <property type="evidence" value="ECO:0007669"/>
    <property type="project" value="UniProtKB-EC"/>
</dbReference>
<dbReference type="NCBIfam" id="TIGR00463">
    <property type="entry name" value="gltX_arch"/>
    <property type="match status" value="1"/>
</dbReference>
<dbReference type="SUPFAM" id="SSF52374">
    <property type="entry name" value="Nucleotidylyl transferase"/>
    <property type="match status" value="1"/>
</dbReference>
<feature type="region of interest" description="Disordered" evidence="28">
    <location>
        <begin position="264"/>
        <end position="287"/>
    </location>
</feature>
<organism evidence="32 33">
    <name type="scientific">Stichopus japonicus</name>
    <name type="common">Sea cucumber</name>
    <dbReference type="NCBI Taxonomy" id="307972"/>
    <lineage>
        <taxon>Eukaryota</taxon>
        <taxon>Metazoa</taxon>
        <taxon>Echinodermata</taxon>
        <taxon>Eleutherozoa</taxon>
        <taxon>Echinozoa</taxon>
        <taxon>Holothuroidea</taxon>
        <taxon>Aspidochirotacea</taxon>
        <taxon>Aspidochirotida</taxon>
        <taxon>Stichopodidae</taxon>
        <taxon>Apostichopus</taxon>
    </lineage>
</organism>
<dbReference type="FunFam" id="3.30.160.60:FF:002343">
    <property type="entry name" value="Zinc finger protein 33A"/>
    <property type="match status" value="3"/>
</dbReference>
<dbReference type="InterPro" id="IPR009068">
    <property type="entry name" value="uS15_NS1_RNA-bd_sf"/>
</dbReference>
<dbReference type="NCBIfam" id="TIGR00408">
    <property type="entry name" value="proS_fam_I"/>
    <property type="match status" value="1"/>
</dbReference>
<dbReference type="FunFam" id="3.30.110.30:FF:000001">
    <property type="entry name" value="Bifunctional glutamate/proline--tRNA ligase"/>
    <property type="match status" value="1"/>
</dbReference>
<dbReference type="InterPro" id="IPR013087">
    <property type="entry name" value="Znf_C2H2_type"/>
</dbReference>
<feature type="compositionally biased region" description="Low complexity" evidence="28">
    <location>
        <begin position="681"/>
        <end position="690"/>
    </location>
</feature>
<feature type="domain" description="C2H2-type" evidence="29">
    <location>
        <begin position="1812"/>
        <end position="1839"/>
    </location>
</feature>
<dbReference type="Gene3D" id="1.20.1050.130">
    <property type="match status" value="1"/>
</dbReference>
<evidence type="ECO:0000256" key="4">
    <source>
        <dbReference type="ARBA" id="ARBA00012831"/>
    </source>
</evidence>
<feature type="domain" description="C2H2-type" evidence="29">
    <location>
        <begin position="1840"/>
        <end position="1867"/>
    </location>
</feature>
<dbReference type="InterPro" id="IPR049437">
    <property type="entry name" value="tRNA-synt_1c_C2"/>
</dbReference>
<evidence type="ECO:0000256" key="25">
    <source>
        <dbReference type="ARBA" id="ARBA00067786"/>
    </source>
</evidence>
<dbReference type="CDD" id="cd00936">
    <property type="entry name" value="WEPRS_RNA"/>
    <property type="match status" value="3"/>
</dbReference>
<dbReference type="CDD" id="cd00862">
    <property type="entry name" value="ProRS_anticodon_zinc"/>
    <property type="match status" value="1"/>
</dbReference>
<feature type="domain" description="C2H2-type" evidence="29">
    <location>
        <begin position="1756"/>
        <end position="1783"/>
    </location>
</feature>
<evidence type="ECO:0000256" key="5">
    <source>
        <dbReference type="ARBA" id="ARBA00012835"/>
    </source>
</evidence>
<dbReference type="GO" id="GO:0006424">
    <property type="term" value="P:glutamyl-tRNA aminoacylation"/>
    <property type="evidence" value="ECO:0007669"/>
    <property type="project" value="InterPro"/>
</dbReference>
<dbReference type="GO" id="GO:0005737">
    <property type="term" value="C:cytoplasm"/>
    <property type="evidence" value="ECO:0007669"/>
    <property type="project" value="InterPro"/>
</dbReference>
<keyword evidence="18" id="KW-0030">Aminoacyl-tRNA synthetase</keyword>
<evidence type="ECO:0000256" key="14">
    <source>
        <dbReference type="ARBA" id="ARBA00022884"/>
    </source>
</evidence>
<evidence type="ECO:0000256" key="13">
    <source>
        <dbReference type="ARBA" id="ARBA00022840"/>
    </source>
</evidence>
<evidence type="ECO:0000256" key="28">
    <source>
        <dbReference type="SAM" id="MobiDB-lite"/>
    </source>
</evidence>
<keyword evidence="15" id="KW-0648">Protein biosynthesis</keyword>
<feature type="domain" description="C2H2-type" evidence="29">
    <location>
        <begin position="1700"/>
        <end position="1727"/>
    </location>
</feature>
<dbReference type="GO" id="GO:0008270">
    <property type="term" value="F:zinc ion binding"/>
    <property type="evidence" value="ECO:0007669"/>
    <property type="project" value="UniProtKB-KW"/>
</dbReference>
<dbReference type="InterPro" id="IPR017449">
    <property type="entry name" value="Pro-tRNA_synth_II"/>
</dbReference>
<dbReference type="Pfam" id="PF00749">
    <property type="entry name" value="tRNA-synt_1c"/>
    <property type="match status" value="1"/>
</dbReference>
<feature type="compositionally biased region" description="Basic and acidic residues" evidence="28">
    <location>
        <begin position="270"/>
        <end position="284"/>
    </location>
</feature>
<keyword evidence="21" id="KW-0511">Multifunctional enzyme</keyword>
<feature type="compositionally biased region" description="Basic and acidic residues" evidence="28">
    <location>
        <begin position="961"/>
        <end position="975"/>
    </location>
</feature>
<name>A0A2G8L4D2_STIJA</name>
<dbReference type="PRINTS" id="PR00987">
    <property type="entry name" value="TRNASYNTHGLU"/>
</dbReference>
<dbReference type="SUPFAM" id="SSF57667">
    <property type="entry name" value="beta-beta-alpha zinc fingers"/>
    <property type="match status" value="6"/>
</dbReference>
<dbReference type="Gene3D" id="3.30.160.60">
    <property type="entry name" value="Classic Zinc Finger"/>
    <property type="match status" value="11"/>
</dbReference>
<dbReference type="InterPro" id="IPR001412">
    <property type="entry name" value="aa-tRNA-synth_I_CS"/>
</dbReference>
<feature type="domain" description="C2H2-type" evidence="29">
    <location>
        <begin position="1784"/>
        <end position="1811"/>
    </location>
</feature>
<proteinExistence type="inferred from homology"/>
<dbReference type="STRING" id="307972.A0A2G8L4D2"/>
<keyword evidence="11 27" id="KW-0863">Zinc-finger</keyword>
<evidence type="ECO:0000256" key="26">
    <source>
        <dbReference type="ARBA" id="ARBA00076053"/>
    </source>
</evidence>
<evidence type="ECO:0000256" key="12">
    <source>
        <dbReference type="ARBA" id="ARBA00022833"/>
    </source>
</evidence>
<comment type="caution">
    <text evidence="32">The sequence shown here is derived from an EMBL/GenBank/DDBJ whole genome shotgun (WGS) entry which is preliminary data.</text>
</comment>
<keyword evidence="13" id="KW-0067">ATP-binding</keyword>
<accession>A0A2G8L4D2</accession>
<dbReference type="InterPro" id="IPR020058">
    <property type="entry name" value="Glu/Gln-tRNA-synth_Ib_cat-dom"/>
</dbReference>
<dbReference type="PROSITE" id="PS50862">
    <property type="entry name" value="AA_TRNA_LIGASE_II"/>
    <property type="match status" value="1"/>
</dbReference>
<feature type="region of interest" description="Disordered" evidence="28">
    <location>
        <begin position="857"/>
        <end position="901"/>
    </location>
</feature>
<evidence type="ECO:0000256" key="23">
    <source>
        <dbReference type="ARBA" id="ARBA00050792"/>
    </source>
</evidence>
<comment type="catalytic activity">
    <reaction evidence="22">
        <text>tRNA(Glu) + L-glutamate + ATP = L-glutamyl-tRNA(Glu) + AMP + diphosphate</text>
        <dbReference type="Rhea" id="RHEA:23540"/>
        <dbReference type="Rhea" id="RHEA-COMP:9663"/>
        <dbReference type="Rhea" id="RHEA-COMP:9680"/>
        <dbReference type="ChEBI" id="CHEBI:29985"/>
        <dbReference type="ChEBI" id="CHEBI:30616"/>
        <dbReference type="ChEBI" id="CHEBI:33019"/>
        <dbReference type="ChEBI" id="CHEBI:78442"/>
        <dbReference type="ChEBI" id="CHEBI:78520"/>
        <dbReference type="ChEBI" id="CHEBI:456215"/>
        <dbReference type="EC" id="6.1.1.17"/>
    </reaction>
    <physiologicalReaction direction="left-to-right" evidence="22">
        <dbReference type="Rhea" id="RHEA:23541"/>
    </physiologicalReaction>
</comment>
<evidence type="ECO:0000256" key="6">
    <source>
        <dbReference type="ARBA" id="ARBA00022553"/>
    </source>
</evidence>
<keyword evidence="14" id="KW-0694">RNA-binding</keyword>
<feature type="domain" description="WHEP-TRS" evidence="31">
    <location>
        <begin position="810"/>
        <end position="866"/>
    </location>
</feature>
<dbReference type="EC" id="6.1.1.17" evidence="5"/>
<keyword evidence="6" id="KW-0597">Phosphoprotein</keyword>
<keyword evidence="7 32" id="KW-0436">Ligase</keyword>
<evidence type="ECO:0000259" key="29">
    <source>
        <dbReference type="PROSITE" id="PS50157"/>
    </source>
</evidence>
<feature type="region of interest" description="Disordered" evidence="28">
    <location>
        <begin position="937"/>
        <end position="988"/>
    </location>
</feature>
<dbReference type="FunFam" id="3.30.160.60:FF:000325">
    <property type="entry name" value="ZFP90 zinc finger protein"/>
    <property type="match status" value="1"/>
</dbReference>
<keyword evidence="17" id="KW-0238">DNA-binding</keyword>
<dbReference type="PROSITE" id="PS50157">
    <property type="entry name" value="ZINC_FINGER_C2H2_2"/>
    <property type="match status" value="10"/>
</dbReference>
<dbReference type="InterPro" id="IPR033721">
    <property type="entry name" value="ProRS_core_arch_euk"/>
</dbReference>
<dbReference type="SUPFAM" id="SSF47060">
    <property type="entry name" value="S15/NS1 RNA-binding domain"/>
    <property type="match status" value="3"/>
</dbReference>
<dbReference type="FunFam" id="1.10.287.10:FF:000006">
    <property type="entry name" value="Bifunctional glutamate/proline--tRNA ligase"/>
    <property type="match status" value="3"/>
</dbReference>
<dbReference type="SUPFAM" id="SSF52954">
    <property type="entry name" value="Class II aaRS ABD-related"/>
    <property type="match status" value="1"/>
</dbReference>
<dbReference type="PROSITE" id="PS00762">
    <property type="entry name" value="WHEP_TRS_1"/>
    <property type="match status" value="3"/>
</dbReference>
<dbReference type="Proteomes" id="UP000230750">
    <property type="component" value="Unassembled WGS sequence"/>
</dbReference>
<feature type="domain" description="WHEP-TRS" evidence="31">
    <location>
        <begin position="722"/>
        <end position="778"/>
    </location>
</feature>
<dbReference type="PROSITE" id="PS00178">
    <property type="entry name" value="AA_TRNA_LIGASE_I"/>
    <property type="match status" value="1"/>
</dbReference>
<evidence type="ECO:0000256" key="22">
    <source>
        <dbReference type="ARBA" id="ARBA00047366"/>
    </source>
</evidence>
<dbReference type="InterPro" id="IPR000738">
    <property type="entry name" value="WHEP-TRS_dom"/>
</dbReference>
<dbReference type="Pfam" id="PF09180">
    <property type="entry name" value="ProRS-C_1"/>
    <property type="match status" value="1"/>
</dbReference>
<dbReference type="Gene3D" id="3.30.110.30">
    <property type="entry name" value="C-terminal domain of ProRS"/>
    <property type="match status" value="1"/>
</dbReference>
<feature type="region of interest" description="Disordered" evidence="28">
    <location>
        <begin position="768"/>
        <end position="808"/>
    </location>
</feature>
<dbReference type="EMBL" id="MRZV01000224">
    <property type="protein sequence ID" value="PIK55123.1"/>
    <property type="molecule type" value="Genomic_DNA"/>
</dbReference>
<dbReference type="FunFam" id="3.30.160.60:FF:000016">
    <property type="entry name" value="zinc finger protein 37 homolog"/>
    <property type="match status" value="1"/>
</dbReference>
<sequence length="1872" mass="211054">MSVSLTINKVNPPVAALLAIEHLDGSVTANVEQGKATSLKLSDDLTFTTPVAICRYLARLAPSSGLYGNNILEATEIDHWLEYSVNRLGNPTEFKDAVSDLDHILGPPNPSWSSKNDSHVNLSRWYNFLDSQEKFQKVSCLLPKKEEKQGSTKTSDVGTFIELPGAKMGEVVVRFPPEASGYLHIGHAKAALLNQYYQQAFKGKLIMRFDDTNPAKESSEFEQVILEDLKLLDIQPDLFTHTSDHFDRMITIAEDLIKSSKAYVDDTDPEEMKRQRDLREESKNRNNSVEKNLQLWSEMKKGSEVGQKCALRMKMDMKSNNGCMRDPTIYRCKLEAHVRCGDKYKAYPTYDFACPIVDSLEGVTHALRTTEYHDRDDQYYFILDALKMRKPHIWEYSRLNLQHTVLSKRKLTWFVDEKLVEGWNDPRFPTVRGVIRRGMTIEGLKQFIAAQGSSRAVVMMEWDKIWSFNRKVIDPIIPRYNGVVDKDAVPVTVSGVKVEAKDVPKHAKNNAIGNKKVWYSDKVFVDQADAVLFNEGEIVTFINWGNLIIQKINKDGSGKVISMTADLNLENEDYRKTTKITWLAETGNAPFVPTTLIYFDDLISKGILGKDEDFKQFVNKNSRHETAVLGDPELASLKKGEIIQMQRKGYFICDQAYAPASRHTSRTSPCILFNIPDGKKTTSTTSDSTKNAPQEASKSKKGKNKGGSSDSAVPTTTASPQEVEAVIARITAQGDSVRDLKSKKAAKDEIDQAVKVLLSLKSDYKNMTGVDYKPGAKPPKTDNPGHGNPGSDNPGHGNPGHGNPGHGEADVAALVEKITAQGDKVRSLKSSKAPKVDIDAEVKILLSLKVKYKAATGVDYKPGSNPPKKASNPGHGNPGHGNPGSDNPGHGNAAADALAEKIKEQGDKVRNLKSKKAPKEEVDAEVKTLLDLKSQYKTSTGSDYQPPGAKKQEKKGKDKKGKGGEKESKQKKEAAAVEDSGGKKQTRLGLEAKKEENLSDWYSQVIIKSEMIEYYDVSGCYVLRPWSFSIWEKITAFFDAEIKKLGVENCYFPMFVSASALEREKTHIADFAPEVAWVTRSGNSELAEPIAIRPTSETVMYPVYSKWVQSHRDLPIKLNQWCNVVRWEFKHPQPFLRTREFLWQEGHTAWATREEAVDEVYKILELYAAVYEKLLAMPVVRGRKTEKEKFAGGDFTTTVEAFIVASGRGLQGATSHHLGQNFSKMFDISFEDPNEPNKREFAHQNSWGLSTRTIGALCLAHGDNVGLVLPPKVACVQVIIVPCGITVKSTDEDKKAINDKADSYIALFKAADIRVKCDDRENYSPPWKFNHWELKGVPVRMEIGPRDISKNQFVAVRRDTSEKLIFKEAEAVEKIGNLLEDIQSSLYNKASKELQEHKKLSHDWDEFCTLLDQKNIIQIPFCGDIKCEETIKKDSARGQDAEPGAPSMGAKSLCIPMKQPQELPEVEVTVKIEDEMEDDLSEGSNTLATGHSRLCIQSKEWNRPVETSYSPHLSVALADQTDDAEFNVDDANLRRGETKQLDVGIRQTVYESTHAGEKPYQCTYCDKLFSTTEVLKRHERTHTGVKPYRCSYCDKMFSYIGVLRRHERTHTGEKSYQCSHCDKVIHRPGVVRGHEGNDTQKERYQCTHCGNKVSQSGCLETQDRVHTGEKPYQCRYCDKMVSRPGVLEAHERTHTGERPYQCRYCDRLFSYPGVLTRHERTHTGEKPYRCKYCDKTFSQGGVLKTHERTHTGEKPYQCSYCDKMFARTGILKEHERTHTGEKPFRCGYCNKTFSQTGSLKRHERAHTGEKPYQCRYCAKMCAYYGNLKSHERLHTGEKPYRCSYCDQSFSRNDQLKLHETTHTVEEEPYDWS</sequence>